<name>H1LCW0_9LACO</name>
<evidence type="ECO:0000313" key="3">
    <source>
        <dbReference type="Proteomes" id="UP000005025"/>
    </source>
</evidence>
<gene>
    <name evidence="2" type="ORF">HMPREF9104_00424</name>
</gene>
<evidence type="ECO:0000313" key="2">
    <source>
        <dbReference type="EMBL" id="EHO53775.1"/>
    </source>
</evidence>
<sequence length="47" mass="5164">GSGIFGRGAYVQISALRSSPHPCRRESTSNFTQSNIKKQLQPINHHG</sequence>
<accession>H1LCW0</accession>
<evidence type="ECO:0000256" key="1">
    <source>
        <dbReference type="SAM" id="MobiDB-lite"/>
    </source>
</evidence>
<reference evidence="2 3" key="1">
    <citation type="submission" date="2011-09" db="EMBL/GenBank/DDBJ databases">
        <authorList>
            <person name="Weinstock G."/>
            <person name="Sodergren E."/>
            <person name="Clifton S."/>
            <person name="Fulton L."/>
            <person name="Fulton B."/>
            <person name="Courtney L."/>
            <person name="Fronick C."/>
            <person name="Harrison M."/>
            <person name="Strong C."/>
            <person name="Farmer C."/>
            <person name="Delahaunty K."/>
            <person name="Markovic C."/>
            <person name="Hall O."/>
            <person name="Minx P."/>
            <person name="Tomlinson C."/>
            <person name="Mitreva M."/>
            <person name="Hou S."/>
            <person name="Chen J."/>
            <person name="Wollam A."/>
            <person name="Pepin K.H."/>
            <person name="Johnson M."/>
            <person name="Bhonagiri V."/>
            <person name="Zhang X."/>
            <person name="Suruliraj S."/>
            <person name="Warren W."/>
            <person name="Chinwalla A."/>
            <person name="Mardis E.R."/>
            <person name="Wilson R.K."/>
        </authorList>
    </citation>
    <scope>NUCLEOTIDE SEQUENCE [LARGE SCALE GENOMIC DNA]</scope>
    <source>
        <strain evidence="2 3">F0435</strain>
    </source>
</reference>
<feature type="non-terminal residue" evidence="2">
    <location>
        <position position="1"/>
    </location>
</feature>
<protein>
    <submittedName>
        <fullName evidence="2">Uncharacterized protein</fullName>
    </submittedName>
</protein>
<organism evidence="2 3">
    <name type="scientific">Lentilactobacillus kisonensis F0435</name>
    <dbReference type="NCBI Taxonomy" id="797516"/>
    <lineage>
        <taxon>Bacteria</taxon>
        <taxon>Bacillati</taxon>
        <taxon>Bacillota</taxon>
        <taxon>Bacilli</taxon>
        <taxon>Lactobacillales</taxon>
        <taxon>Lactobacillaceae</taxon>
        <taxon>Lentilactobacillus</taxon>
    </lineage>
</organism>
<dbReference type="EMBL" id="AGRJ01000042">
    <property type="protein sequence ID" value="EHO53775.1"/>
    <property type="molecule type" value="Genomic_DNA"/>
</dbReference>
<dbReference type="Proteomes" id="UP000005025">
    <property type="component" value="Unassembled WGS sequence"/>
</dbReference>
<dbReference type="HOGENOM" id="CLU_3161688_0_0_9"/>
<proteinExistence type="predicted"/>
<comment type="caution">
    <text evidence="2">The sequence shown here is derived from an EMBL/GenBank/DDBJ whole genome shotgun (WGS) entry which is preliminary data.</text>
</comment>
<feature type="region of interest" description="Disordered" evidence="1">
    <location>
        <begin position="20"/>
        <end position="47"/>
    </location>
</feature>
<feature type="compositionally biased region" description="Polar residues" evidence="1">
    <location>
        <begin position="28"/>
        <end position="47"/>
    </location>
</feature>
<dbReference type="AlphaFoldDB" id="H1LCW0"/>